<protein>
    <submittedName>
        <fullName evidence="1">Uncharacterized protein</fullName>
    </submittedName>
</protein>
<name>A0A4R6MAN6_9GAMM</name>
<dbReference type="RefSeq" id="WP_133503576.1">
    <property type="nucleotide sequence ID" value="NZ_SNXC01000011.1"/>
</dbReference>
<evidence type="ECO:0000313" key="2">
    <source>
        <dbReference type="Proteomes" id="UP000294656"/>
    </source>
</evidence>
<sequence>MLFIDPITKLNLKSGQQNEPIKRRTPLPKLLQNEVDISSDAHTVREITLLTDQSHNLLPEDCLIANLLAAVFDTCEKKHTPTIPLQSIKQQNNSEIILQTPPIPNSWNERYSNEMSQAHQKSEEFIATVPVICKNGYSIDFKLYLELGLGSPKRASLFEASLKHIDALPIKTPYEFDYISSLPHELTFIVDQDGEEDQIQKLLDNHNEDSKRHVKYEHAVELRVWLINPNRIVPVILGDAHLGYVYVGNVALNQKRTQAEGTSIEPNSINIEA</sequence>
<accession>A0A4R6MAN6</accession>
<keyword evidence="2" id="KW-1185">Reference proteome</keyword>
<dbReference type="AlphaFoldDB" id="A0A4R6MAN6"/>
<dbReference type="Proteomes" id="UP000294656">
    <property type="component" value="Unassembled WGS sequence"/>
</dbReference>
<reference evidence="1 2" key="1">
    <citation type="submission" date="2019-03" db="EMBL/GenBank/DDBJ databases">
        <title>Genomic Encyclopedia of Type Strains, Phase III (KMG-III): the genomes of soil and plant-associated and newly described type strains.</title>
        <authorList>
            <person name="Whitman W."/>
        </authorList>
    </citation>
    <scope>NUCLEOTIDE SEQUENCE [LARGE SCALE GENOMIC DNA]</scope>
    <source>
        <strain evidence="1 2">CECT 7378</strain>
    </source>
</reference>
<dbReference type="EMBL" id="SNXC01000011">
    <property type="protein sequence ID" value="TDO98145.1"/>
    <property type="molecule type" value="Genomic_DNA"/>
</dbReference>
<comment type="caution">
    <text evidence="1">The sequence shown here is derived from an EMBL/GenBank/DDBJ whole genome shotgun (WGS) entry which is preliminary data.</text>
</comment>
<dbReference type="OrthoDB" id="6102773at2"/>
<gene>
    <name evidence="1" type="ORF">DFP79_1779</name>
</gene>
<evidence type="ECO:0000313" key="1">
    <source>
        <dbReference type="EMBL" id="TDO98145.1"/>
    </source>
</evidence>
<proteinExistence type="predicted"/>
<organism evidence="1 2">
    <name type="scientific">Marinomonas balearica</name>
    <dbReference type="NCBI Taxonomy" id="491947"/>
    <lineage>
        <taxon>Bacteria</taxon>
        <taxon>Pseudomonadati</taxon>
        <taxon>Pseudomonadota</taxon>
        <taxon>Gammaproteobacteria</taxon>
        <taxon>Oceanospirillales</taxon>
        <taxon>Oceanospirillaceae</taxon>
        <taxon>Marinomonas</taxon>
    </lineage>
</organism>